<accession>A0ABZ2FY10</accession>
<protein>
    <recommendedName>
        <fullName evidence="4">DUF2141 domain-containing protein</fullName>
    </recommendedName>
</protein>
<proteinExistence type="predicted"/>
<dbReference type="Proteomes" id="UP001382935">
    <property type="component" value="Chromosome"/>
</dbReference>
<evidence type="ECO:0008006" key="4">
    <source>
        <dbReference type="Google" id="ProtNLM"/>
    </source>
</evidence>
<evidence type="ECO:0000256" key="1">
    <source>
        <dbReference type="SAM" id="SignalP"/>
    </source>
</evidence>
<dbReference type="EMBL" id="CP145607">
    <property type="protein sequence ID" value="WWM69701.1"/>
    <property type="molecule type" value="Genomic_DNA"/>
</dbReference>
<reference evidence="2 3" key="1">
    <citation type="submission" date="2024-02" db="EMBL/GenBank/DDBJ databases">
        <title>Full genome sequence of Sphingomonas kaistensis.</title>
        <authorList>
            <person name="Poletto B.L."/>
            <person name="Silva G."/>
            <person name="Galante D."/>
            <person name="Campos K.R."/>
            <person name="Santos M.B.N."/>
            <person name="Sacchi C.T."/>
        </authorList>
    </citation>
    <scope>NUCLEOTIDE SEQUENCE [LARGE SCALE GENOMIC DNA]</scope>
    <source>
        <strain evidence="2 3">MA4R</strain>
    </source>
</reference>
<feature type="chain" id="PRO_5046174377" description="DUF2141 domain-containing protein" evidence="1">
    <location>
        <begin position="22"/>
        <end position="163"/>
    </location>
</feature>
<name>A0ABZ2FY10_9SPHN</name>
<feature type="signal peptide" evidence="1">
    <location>
        <begin position="1"/>
        <end position="21"/>
    </location>
</feature>
<dbReference type="RefSeq" id="WP_338502009.1">
    <property type="nucleotide sequence ID" value="NZ_CP145607.1"/>
</dbReference>
<evidence type="ECO:0000313" key="2">
    <source>
        <dbReference type="EMBL" id="WWM69701.1"/>
    </source>
</evidence>
<organism evidence="2 3">
    <name type="scientific">Sphingomonas kaistensis</name>
    <dbReference type="NCBI Taxonomy" id="298708"/>
    <lineage>
        <taxon>Bacteria</taxon>
        <taxon>Pseudomonadati</taxon>
        <taxon>Pseudomonadota</taxon>
        <taxon>Alphaproteobacteria</taxon>
        <taxon>Sphingomonadales</taxon>
        <taxon>Sphingomonadaceae</taxon>
        <taxon>Sphingomonas</taxon>
    </lineage>
</organism>
<keyword evidence="3" id="KW-1185">Reference proteome</keyword>
<keyword evidence="1" id="KW-0732">Signal</keyword>
<gene>
    <name evidence="2" type="ORF">V6R86_03075</name>
</gene>
<sequence length="163" mass="17219">MRTRILLPLAALSIAAMPASAATISGEAKVILGGEAARCVGVALVPRTTASEQSIVQMFGTASAASRTLSPAELKDSRASSALRDKEARCSFGAGYSFKNVAPGEYFVLLHARRNLSRPVGAQPAREAPPVFDQGFRDQAVLLMQPVTVPASGLLVQSDFRYK</sequence>
<evidence type="ECO:0000313" key="3">
    <source>
        <dbReference type="Proteomes" id="UP001382935"/>
    </source>
</evidence>